<feature type="compositionally biased region" description="Basic and acidic residues" evidence="1">
    <location>
        <begin position="184"/>
        <end position="218"/>
    </location>
</feature>
<dbReference type="InterPro" id="IPR036140">
    <property type="entry name" value="PFN_sf"/>
</dbReference>
<evidence type="ECO:0000313" key="2">
    <source>
        <dbReference type="Proteomes" id="UP000694888"/>
    </source>
</evidence>
<dbReference type="GeneID" id="101862831"/>
<reference evidence="3" key="1">
    <citation type="submission" date="2025-08" db="UniProtKB">
        <authorList>
            <consortium name="RefSeq"/>
        </authorList>
    </citation>
    <scope>IDENTIFICATION</scope>
</reference>
<dbReference type="Proteomes" id="UP000694888">
    <property type="component" value="Unplaced"/>
</dbReference>
<feature type="region of interest" description="Disordered" evidence="1">
    <location>
        <begin position="35"/>
        <end position="260"/>
    </location>
</feature>
<dbReference type="RefSeq" id="XP_012943185.1">
    <property type="nucleotide sequence ID" value="XM_013087731.1"/>
</dbReference>
<dbReference type="Gene3D" id="3.30.450.30">
    <property type="entry name" value="Dynein light chain 2a, cytoplasmic"/>
    <property type="match status" value="1"/>
</dbReference>
<proteinExistence type="predicted"/>
<gene>
    <name evidence="3" type="primary">LOC101862831</name>
</gene>
<evidence type="ECO:0000256" key="1">
    <source>
        <dbReference type="SAM" id="MobiDB-lite"/>
    </source>
</evidence>
<feature type="region of interest" description="Disordered" evidence="1">
    <location>
        <begin position="1"/>
        <end position="23"/>
    </location>
</feature>
<dbReference type="InterPro" id="IPR048278">
    <property type="entry name" value="PFN"/>
</dbReference>
<protein>
    <submittedName>
        <fullName evidence="3">Uncharacterized protein LOC101862831</fullName>
    </submittedName>
</protein>
<name>A0ABM1A944_APLCA</name>
<feature type="compositionally biased region" description="Basic and acidic residues" evidence="1">
    <location>
        <begin position="163"/>
        <end position="177"/>
    </location>
</feature>
<feature type="compositionally biased region" description="Acidic residues" evidence="1">
    <location>
        <begin position="1"/>
        <end position="20"/>
    </location>
</feature>
<keyword evidence="2" id="KW-1185">Reference proteome</keyword>
<feature type="region of interest" description="Disordered" evidence="1">
    <location>
        <begin position="287"/>
        <end position="312"/>
    </location>
</feature>
<dbReference type="SUPFAM" id="SSF55770">
    <property type="entry name" value="Profilin (actin-binding protein)"/>
    <property type="match status" value="1"/>
</dbReference>
<evidence type="ECO:0000313" key="3">
    <source>
        <dbReference type="RefSeq" id="XP_012943185.1"/>
    </source>
</evidence>
<sequence>MAGEVTEAEAEEELEAEDEQFVYQQSDGVILRIEMEGENRHRDNKRGIPRPVNDKTRLRATIPTSQTRAPAVGASSKPNAHVNPGFENDEVFAAENERRDSFGMSPSRNLQQRNRGSGGKGSNVLPQYTQYRSVESEDGGYINQTQSLHQRPTAKPRNQASNSKRDMLHSRDKRIDDPEGDLIPMREIHPKSEAKSAKENVYHEPDSPRGRKLPDLHGHQSKLPFVVKVDQVQSVPPRKQPQPPPPRLRHQNDVEDNDYGSLRPAIRSLSRMPPSLEEDSYLKLPSVVSVSRSQSLRSPTDRDPRKAKPRKLLRDLSFSDADAKTVRNYGELSGASALPRRKPIRRSAVKEEEEPEGEEATAAGYQAKISADVRSHLVTLMQELIDRGKVKQVAVIERDCEAMLASVPTWPLATSDVSGLVKAVTSTHQMMLKLFIDREMYTCFKHGKNKMVARAGDNVLVAQTTETCVVVARSLDDTPGSCLYEVAEFTDALADRGW</sequence>
<feature type="compositionally biased region" description="Polar residues" evidence="1">
    <location>
        <begin position="104"/>
        <end position="115"/>
    </location>
</feature>
<dbReference type="Pfam" id="PF00235">
    <property type="entry name" value="Profilin"/>
    <property type="match status" value="1"/>
</dbReference>
<feature type="compositionally biased region" description="Polar residues" evidence="1">
    <location>
        <begin position="124"/>
        <end position="133"/>
    </location>
</feature>
<accession>A0ABM1A944</accession>
<feature type="compositionally biased region" description="Low complexity" evidence="1">
    <location>
        <begin position="287"/>
        <end position="298"/>
    </location>
</feature>
<feature type="region of interest" description="Disordered" evidence="1">
    <location>
        <begin position="332"/>
        <end position="363"/>
    </location>
</feature>
<feature type="compositionally biased region" description="Polar residues" evidence="1">
    <location>
        <begin position="142"/>
        <end position="162"/>
    </location>
</feature>
<organism evidence="2 3">
    <name type="scientific">Aplysia californica</name>
    <name type="common">California sea hare</name>
    <dbReference type="NCBI Taxonomy" id="6500"/>
    <lineage>
        <taxon>Eukaryota</taxon>
        <taxon>Metazoa</taxon>
        <taxon>Spiralia</taxon>
        <taxon>Lophotrochozoa</taxon>
        <taxon>Mollusca</taxon>
        <taxon>Gastropoda</taxon>
        <taxon>Heterobranchia</taxon>
        <taxon>Euthyneura</taxon>
        <taxon>Tectipleura</taxon>
        <taxon>Aplysiida</taxon>
        <taxon>Aplysioidea</taxon>
        <taxon>Aplysiidae</taxon>
        <taxon>Aplysia</taxon>
    </lineage>
</organism>